<dbReference type="Proteomes" id="UP001060085">
    <property type="component" value="Linkage Group LG05"/>
</dbReference>
<accession>A0ACC0AND3</accession>
<proteinExistence type="predicted"/>
<sequence length="482" mass="54410">MGCLEKDFCIKCDKGGKLLSCSDISCPIAVHEKCLGFPVKFDSLGNFYCPYCIYRQATEKLRQAGENAQLRKKALSNFIDKEMINGDKNMSEVGKSEQKGTGKLENTGNLGSEKDKELDETTVRKNFAQVSKEQKVDELALESTRSRSLHKETAEVLLGKENDVLSNKYGDNYRPSQCKDHHVVVGHQTPSGSIVAYGSDVHSEEEETMHHFQLVEIGRRILLEHLKEFNDGRPVKGVENDKKDNHFSDISSREQHGKETYFSHSTKGADNDQNPIGEGKGKIEGEEEMEEEVHESISSFTTDFATPEALEKKGGSESTDTSYREMDPTSASKHVKRNYKRSCGLTNVNSPRRSCPISSSEKRASVEKIEELNAPTGLKQLTEPSSGICNVEQIVELNANTELKQVAKHSSRFSRNLVPSPRRKKIPWKDEEEEMLREGVLTYSTAENTNIPWRKILDFGRHVFHDTRTPTDLKDKWRNMMA</sequence>
<comment type="caution">
    <text evidence="1">The sequence shown here is derived from an EMBL/GenBank/DDBJ whole genome shotgun (WGS) entry which is preliminary data.</text>
</comment>
<reference evidence="2" key="1">
    <citation type="journal article" date="2023" name="Nat. Plants">
        <title>Single-cell RNA sequencing provides a high-resolution roadmap for understanding the multicellular compartmentation of specialized metabolism.</title>
        <authorList>
            <person name="Sun S."/>
            <person name="Shen X."/>
            <person name="Li Y."/>
            <person name="Li Y."/>
            <person name="Wang S."/>
            <person name="Li R."/>
            <person name="Zhang H."/>
            <person name="Shen G."/>
            <person name="Guo B."/>
            <person name="Wei J."/>
            <person name="Xu J."/>
            <person name="St-Pierre B."/>
            <person name="Chen S."/>
            <person name="Sun C."/>
        </authorList>
    </citation>
    <scope>NUCLEOTIDE SEQUENCE [LARGE SCALE GENOMIC DNA]</scope>
</reference>
<organism evidence="1 2">
    <name type="scientific">Catharanthus roseus</name>
    <name type="common">Madagascar periwinkle</name>
    <name type="synonym">Vinca rosea</name>
    <dbReference type="NCBI Taxonomy" id="4058"/>
    <lineage>
        <taxon>Eukaryota</taxon>
        <taxon>Viridiplantae</taxon>
        <taxon>Streptophyta</taxon>
        <taxon>Embryophyta</taxon>
        <taxon>Tracheophyta</taxon>
        <taxon>Spermatophyta</taxon>
        <taxon>Magnoliopsida</taxon>
        <taxon>eudicotyledons</taxon>
        <taxon>Gunneridae</taxon>
        <taxon>Pentapetalae</taxon>
        <taxon>asterids</taxon>
        <taxon>lamiids</taxon>
        <taxon>Gentianales</taxon>
        <taxon>Apocynaceae</taxon>
        <taxon>Rauvolfioideae</taxon>
        <taxon>Vinceae</taxon>
        <taxon>Catharanthinae</taxon>
        <taxon>Catharanthus</taxon>
    </lineage>
</organism>
<gene>
    <name evidence="1" type="ORF">M9H77_21444</name>
</gene>
<keyword evidence="2" id="KW-1185">Reference proteome</keyword>
<dbReference type="EMBL" id="CM044705">
    <property type="protein sequence ID" value="KAI5662121.1"/>
    <property type="molecule type" value="Genomic_DNA"/>
</dbReference>
<evidence type="ECO:0000313" key="2">
    <source>
        <dbReference type="Proteomes" id="UP001060085"/>
    </source>
</evidence>
<name>A0ACC0AND3_CATRO</name>
<evidence type="ECO:0000313" key="1">
    <source>
        <dbReference type="EMBL" id="KAI5662121.1"/>
    </source>
</evidence>
<protein>
    <submittedName>
        <fullName evidence="1">Uncharacterized protein</fullName>
    </submittedName>
</protein>